<reference evidence="1" key="1">
    <citation type="journal article" date="2019" name="bioRxiv">
        <title>The Genome of the Zebra Mussel, Dreissena polymorpha: A Resource for Invasive Species Research.</title>
        <authorList>
            <person name="McCartney M.A."/>
            <person name="Auch B."/>
            <person name="Kono T."/>
            <person name="Mallez S."/>
            <person name="Zhang Y."/>
            <person name="Obille A."/>
            <person name="Becker A."/>
            <person name="Abrahante J.E."/>
            <person name="Garbe J."/>
            <person name="Badalamenti J.P."/>
            <person name="Herman A."/>
            <person name="Mangelson H."/>
            <person name="Liachko I."/>
            <person name="Sullivan S."/>
            <person name="Sone E.D."/>
            <person name="Koren S."/>
            <person name="Silverstein K.A.T."/>
            <person name="Beckman K.B."/>
            <person name="Gohl D.M."/>
        </authorList>
    </citation>
    <scope>NUCLEOTIDE SEQUENCE</scope>
    <source>
        <strain evidence="1">Duluth1</strain>
        <tissue evidence="1">Whole animal</tissue>
    </source>
</reference>
<evidence type="ECO:0000313" key="1">
    <source>
        <dbReference type="EMBL" id="KAH3774378.1"/>
    </source>
</evidence>
<reference evidence="1" key="2">
    <citation type="submission" date="2020-11" db="EMBL/GenBank/DDBJ databases">
        <authorList>
            <person name="McCartney M.A."/>
            <person name="Auch B."/>
            <person name="Kono T."/>
            <person name="Mallez S."/>
            <person name="Becker A."/>
            <person name="Gohl D.M."/>
            <person name="Silverstein K.A.T."/>
            <person name="Koren S."/>
            <person name="Bechman K.B."/>
            <person name="Herman A."/>
            <person name="Abrahante J.E."/>
            <person name="Garbe J."/>
        </authorList>
    </citation>
    <scope>NUCLEOTIDE SEQUENCE</scope>
    <source>
        <strain evidence="1">Duluth1</strain>
        <tissue evidence="1">Whole animal</tissue>
    </source>
</reference>
<comment type="caution">
    <text evidence="1">The sequence shown here is derived from an EMBL/GenBank/DDBJ whole genome shotgun (WGS) entry which is preliminary data.</text>
</comment>
<keyword evidence="2" id="KW-1185">Reference proteome</keyword>
<dbReference type="Proteomes" id="UP000828390">
    <property type="component" value="Unassembled WGS sequence"/>
</dbReference>
<proteinExistence type="predicted"/>
<sequence length="151" mass="16817">MGDHWPRHITLPRKLADKMSAQASAKKRLKYKPEAMALAIAAVKNRAGVHAFLDLEFPNDHDVLLEDPRRLFNADESVFLLAVKSAATGSKNVYQIVTNTKIQITVMASFNAFGEYPPPMIILPGERIRDVGLAGWTGMRFLNISKLTIDL</sequence>
<name>A0A9D4IJX4_DREPO</name>
<protein>
    <submittedName>
        <fullName evidence="1">Uncharacterized protein</fullName>
    </submittedName>
</protein>
<dbReference type="AlphaFoldDB" id="A0A9D4IJX4"/>
<evidence type="ECO:0000313" key="2">
    <source>
        <dbReference type="Proteomes" id="UP000828390"/>
    </source>
</evidence>
<accession>A0A9D4IJX4</accession>
<gene>
    <name evidence="1" type="ORF">DPMN_175760</name>
</gene>
<organism evidence="1 2">
    <name type="scientific">Dreissena polymorpha</name>
    <name type="common">Zebra mussel</name>
    <name type="synonym">Mytilus polymorpha</name>
    <dbReference type="NCBI Taxonomy" id="45954"/>
    <lineage>
        <taxon>Eukaryota</taxon>
        <taxon>Metazoa</taxon>
        <taxon>Spiralia</taxon>
        <taxon>Lophotrochozoa</taxon>
        <taxon>Mollusca</taxon>
        <taxon>Bivalvia</taxon>
        <taxon>Autobranchia</taxon>
        <taxon>Heteroconchia</taxon>
        <taxon>Euheterodonta</taxon>
        <taxon>Imparidentia</taxon>
        <taxon>Neoheterodontei</taxon>
        <taxon>Myida</taxon>
        <taxon>Dreissenoidea</taxon>
        <taxon>Dreissenidae</taxon>
        <taxon>Dreissena</taxon>
    </lineage>
</organism>
<dbReference type="EMBL" id="JAIWYP010000009">
    <property type="protein sequence ID" value="KAH3774378.1"/>
    <property type="molecule type" value="Genomic_DNA"/>
</dbReference>